<feature type="binding site" evidence="10">
    <location>
        <position position="181"/>
    </location>
    <ligand>
        <name>substrate</name>
    </ligand>
</feature>
<comment type="catalytic activity">
    <reaction evidence="10">
        <text>ITP + H2O = IMP + diphosphate + H(+)</text>
        <dbReference type="Rhea" id="RHEA:29399"/>
        <dbReference type="ChEBI" id="CHEBI:15377"/>
        <dbReference type="ChEBI" id="CHEBI:15378"/>
        <dbReference type="ChEBI" id="CHEBI:33019"/>
        <dbReference type="ChEBI" id="CHEBI:58053"/>
        <dbReference type="ChEBI" id="CHEBI:61402"/>
        <dbReference type="EC" id="3.6.1.66"/>
    </reaction>
</comment>
<keyword evidence="5 10" id="KW-0378">Hydrolase</keyword>
<keyword evidence="4 10" id="KW-0547">Nucleotide-binding</keyword>
<accession>A0AAW9RKM7</accession>
<reference evidence="12 13" key="1">
    <citation type="submission" date="2024-02" db="EMBL/GenBank/DDBJ databases">
        <title>A novel Wenzhouxiangellaceae bacterium, isolated from coastal sediments.</title>
        <authorList>
            <person name="Du Z.-J."/>
            <person name="Ye Y.-Q."/>
            <person name="Zhang X.-Y."/>
        </authorList>
    </citation>
    <scope>NUCLEOTIDE SEQUENCE [LARGE SCALE GENOMIC DNA]</scope>
    <source>
        <strain evidence="12 13">CH-27</strain>
    </source>
</reference>
<dbReference type="GO" id="GO:0036222">
    <property type="term" value="F:XTP diphosphatase activity"/>
    <property type="evidence" value="ECO:0007669"/>
    <property type="project" value="UniProtKB-UniRule"/>
</dbReference>
<feature type="binding site" evidence="10">
    <location>
        <position position="74"/>
    </location>
    <ligand>
        <name>substrate</name>
    </ligand>
</feature>
<evidence type="ECO:0000256" key="11">
    <source>
        <dbReference type="RuleBase" id="RU003781"/>
    </source>
</evidence>
<evidence type="ECO:0000256" key="2">
    <source>
        <dbReference type="ARBA" id="ARBA00011738"/>
    </source>
</evidence>
<dbReference type="EMBL" id="JAZHOG010000014">
    <property type="protein sequence ID" value="MEJ8569445.1"/>
    <property type="molecule type" value="Genomic_DNA"/>
</dbReference>
<evidence type="ECO:0000256" key="5">
    <source>
        <dbReference type="ARBA" id="ARBA00022801"/>
    </source>
</evidence>
<name>A0AAW9RKM7_9GAMM</name>
<evidence type="ECO:0000256" key="6">
    <source>
        <dbReference type="ARBA" id="ARBA00022842"/>
    </source>
</evidence>
<dbReference type="FunFam" id="3.90.950.10:FF:000001">
    <property type="entry name" value="dITP/XTP pyrophosphatase"/>
    <property type="match status" value="1"/>
</dbReference>
<evidence type="ECO:0000256" key="10">
    <source>
        <dbReference type="HAMAP-Rule" id="MF_01405"/>
    </source>
</evidence>
<dbReference type="PANTHER" id="PTHR11067">
    <property type="entry name" value="INOSINE TRIPHOSPHATE PYROPHOSPHATASE/HAM1 PROTEIN"/>
    <property type="match status" value="1"/>
</dbReference>
<evidence type="ECO:0000256" key="8">
    <source>
        <dbReference type="ARBA" id="ARBA00051875"/>
    </source>
</evidence>
<dbReference type="CDD" id="cd00515">
    <property type="entry name" value="HAM1"/>
    <property type="match status" value="1"/>
</dbReference>
<feature type="binding site" evidence="10">
    <location>
        <begin position="186"/>
        <end position="187"/>
    </location>
    <ligand>
        <name>substrate</name>
    </ligand>
</feature>
<dbReference type="GO" id="GO:0005829">
    <property type="term" value="C:cytosol"/>
    <property type="evidence" value="ECO:0007669"/>
    <property type="project" value="TreeGrafter"/>
</dbReference>
<dbReference type="GO" id="GO:0009146">
    <property type="term" value="P:purine nucleoside triphosphate catabolic process"/>
    <property type="evidence" value="ECO:0007669"/>
    <property type="project" value="UniProtKB-UniRule"/>
</dbReference>
<comment type="catalytic activity">
    <reaction evidence="9 10">
        <text>XTP + H2O = XMP + diphosphate + H(+)</text>
        <dbReference type="Rhea" id="RHEA:28610"/>
        <dbReference type="ChEBI" id="CHEBI:15377"/>
        <dbReference type="ChEBI" id="CHEBI:15378"/>
        <dbReference type="ChEBI" id="CHEBI:33019"/>
        <dbReference type="ChEBI" id="CHEBI:57464"/>
        <dbReference type="ChEBI" id="CHEBI:61314"/>
        <dbReference type="EC" id="3.6.1.66"/>
    </reaction>
</comment>
<dbReference type="Gene3D" id="3.90.950.10">
    <property type="match status" value="1"/>
</dbReference>
<dbReference type="AlphaFoldDB" id="A0AAW9RKM7"/>
<evidence type="ECO:0000256" key="4">
    <source>
        <dbReference type="ARBA" id="ARBA00022741"/>
    </source>
</evidence>
<feature type="active site" description="Proton acceptor" evidence="10">
    <location>
        <position position="73"/>
    </location>
</feature>
<dbReference type="GO" id="GO:0046872">
    <property type="term" value="F:metal ion binding"/>
    <property type="evidence" value="ECO:0007669"/>
    <property type="project" value="UniProtKB-KW"/>
</dbReference>
<dbReference type="GO" id="GO:0000166">
    <property type="term" value="F:nucleotide binding"/>
    <property type="evidence" value="ECO:0007669"/>
    <property type="project" value="UniProtKB-KW"/>
</dbReference>
<comment type="similarity">
    <text evidence="1 10 11">Belongs to the HAM1 NTPase family.</text>
</comment>
<keyword evidence="7 10" id="KW-0546">Nucleotide metabolism</keyword>
<evidence type="ECO:0000256" key="3">
    <source>
        <dbReference type="ARBA" id="ARBA00022723"/>
    </source>
</evidence>
<dbReference type="GO" id="GO:0017111">
    <property type="term" value="F:ribonucleoside triphosphate phosphatase activity"/>
    <property type="evidence" value="ECO:0007669"/>
    <property type="project" value="InterPro"/>
</dbReference>
<keyword evidence="3 10" id="KW-0479">Metal-binding</keyword>
<dbReference type="Proteomes" id="UP001359886">
    <property type="component" value="Unassembled WGS sequence"/>
</dbReference>
<organism evidence="12 13">
    <name type="scientific">Elongatibacter sediminis</name>
    <dbReference type="NCBI Taxonomy" id="3119006"/>
    <lineage>
        <taxon>Bacteria</taxon>
        <taxon>Pseudomonadati</taxon>
        <taxon>Pseudomonadota</taxon>
        <taxon>Gammaproteobacteria</taxon>
        <taxon>Chromatiales</taxon>
        <taxon>Wenzhouxiangellaceae</taxon>
        <taxon>Elongatibacter</taxon>
    </lineage>
</organism>
<dbReference type="RefSeq" id="WP_354696770.1">
    <property type="nucleotide sequence ID" value="NZ_JAZHOG010000014.1"/>
</dbReference>
<dbReference type="EC" id="3.6.1.66" evidence="10"/>
<comment type="subunit">
    <text evidence="2 10">Homodimer.</text>
</comment>
<sequence length="208" mass="22075">MAEDGQTLVLASGNAGKLRELGDMLAPLGWRVLSQGEWNFGEAVEDAPTFLENALIKARHAARNTGLPALADDSGLVVDALDGAPGIHSARYAGAHGDDAANNRKLLEALAGVPEADRGARFICAVALLRHADDPVPLIAVGEWRGRILEAPRGIGGFGYDPLFWVPGEGCTSAELPPERKNQLSHRGRALAMLFDRLRNGSGDEPEL</sequence>
<dbReference type="GO" id="GO:0036220">
    <property type="term" value="F:ITP diphosphatase activity"/>
    <property type="evidence" value="ECO:0007669"/>
    <property type="project" value="UniProtKB-UniRule"/>
</dbReference>
<feature type="binding site" evidence="10">
    <location>
        <position position="73"/>
    </location>
    <ligand>
        <name>Mg(2+)</name>
        <dbReference type="ChEBI" id="CHEBI:18420"/>
    </ligand>
</feature>
<comment type="caution">
    <text evidence="10">Lacks conserved residue(s) required for the propagation of feature annotation.</text>
</comment>
<evidence type="ECO:0000256" key="9">
    <source>
        <dbReference type="ARBA" id="ARBA00052017"/>
    </source>
</evidence>
<dbReference type="HAMAP" id="MF_01405">
    <property type="entry name" value="Non_canon_purine_NTPase"/>
    <property type="match status" value="1"/>
</dbReference>
<keyword evidence="6 10" id="KW-0460">Magnesium</keyword>
<dbReference type="GO" id="GO:0035870">
    <property type="term" value="F:dITP diphosphatase activity"/>
    <property type="evidence" value="ECO:0007669"/>
    <property type="project" value="UniProtKB-UniRule"/>
</dbReference>
<dbReference type="InterPro" id="IPR020922">
    <property type="entry name" value="dITP/XTP_pyrophosphatase"/>
</dbReference>
<gene>
    <name evidence="12" type="primary">rdgB</name>
    <name evidence="12" type="ORF">V3330_17595</name>
</gene>
<evidence type="ECO:0000256" key="1">
    <source>
        <dbReference type="ARBA" id="ARBA00008023"/>
    </source>
</evidence>
<dbReference type="NCBIfam" id="TIGR00042">
    <property type="entry name" value="RdgB/HAM1 family non-canonical purine NTP pyrophosphatase"/>
    <property type="match status" value="1"/>
</dbReference>
<evidence type="ECO:0000313" key="13">
    <source>
        <dbReference type="Proteomes" id="UP001359886"/>
    </source>
</evidence>
<evidence type="ECO:0000313" key="12">
    <source>
        <dbReference type="EMBL" id="MEJ8569445.1"/>
    </source>
</evidence>
<proteinExistence type="inferred from homology"/>
<keyword evidence="13" id="KW-1185">Reference proteome</keyword>
<dbReference type="InterPro" id="IPR029001">
    <property type="entry name" value="ITPase-like_fam"/>
</dbReference>
<dbReference type="GO" id="GO:0009117">
    <property type="term" value="P:nucleotide metabolic process"/>
    <property type="evidence" value="ECO:0007669"/>
    <property type="project" value="UniProtKB-KW"/>
</dbReference>
<protein>
    <recommendedName>
        <fullName evidence="10">dITP/XTP pyrophosphatase</fullName>
        <ecNumber evidence="10">3.6.1.66</ecNumber>
    </recommendedName>
    <alternativeName>
        <fullName evidence="10">Non-canonical purine NTP pyrophosphatase</fullName>
    </alternativeName>
    <alternativeName>
        <fullName evidence="10">Non-standard purine NTP pyrophosphatase</fullName>
    </alternativeName>
    <alternativeName>
        <fullName evidence="10">Nucleoside-triphosphate diphosphatase</fullName>
    </alternativeName>
    <alternativeName>
        <fullName evidence="10">Nucleoside-triphosphate pyrophosphatase</fullName>
        <shortName evidence="10">NTPase</shortName>
    </alternativeName>
</protein>
<feature type="binding site" evidence="10">
    <location>
        <begin position="12"/>
        <end position="17"/>
    </location>
    <ligand>
        <name>substrate</name>
    </ligand>
</feature>
<comment type="caution">
    <text evidence="12">The sequence shown here is derived from an EMBL/GenBank/DDBJ whole genome shotgun (WGS) entry which is preliminary data.</text>
</comment>
<dbReference type="SUPFAM" id="SSF52972">
    <property type="entry name" value="ITPase-like"/>
    <property type="match status" value="1"/>
</dbReference>
<comment type="cofactor">
    <cofactor evidence="10">
        <name>Mg(2+)</name>
        <dbReference type="ChEBI" id="CHEBI:18420"/>
    </cofactor>
    <text evidence="10">Binds 1 Mg(2+) ion per subunit.</text>
</comment>
<comment type="catalytic activity">
    <reaction evidence="8 10">
        <text>dITP + H2O = dIMP + diphosphate + H(+)</text>
        <dbReference type="Rhea" id="RHEA:28342"/>
        <dbReference type="ChEBI" id="CHEBI:15377"/>
        <dbReference type="ChEBI" id="CHEBI:15378"/>
        <dbReference type="ChEBI" id="CHEBI:33019"/>
        <dbReference type="ChEBI" id="CHEBI:61194"/>
        <dbReference type="ChEBI" id="CHEBI:61382"/>
        <dbReference type="EC" id="3.6.1.66"/>
    </reaction>
</comment>
<comment type="function">
    <text evidence="10">Pyrophosphatase that catalyzes the hydrolysis of nucleoside triphosphates to their monophosphate derivatives, with a high preference for the non-canonical purine nucleotides XTP (xanthosine triphosphate), dITP (deoxyinosine triphosphate) and ITP. Seems to function as a house-cleaning enzyme that removes non-canonical purine nucleotides from the nucleotide pool, thus preventing their incorporation into DNA/RNA and avoiding chromosomal lesions.</text>
</comment>
<dbReference type="Pfam" id="PF01725">
    <property type="entry name" value="Ham1p_like"/>
    <property type="match status" value="1"/>
</dbReference>
<dbReference type="InterPro" id="IPR002637">
    <property type="entry name" value="RdgB/HAM1"/>
</dbReference>
<evidence type="ECO:0000256" key="7">
    <source>
        <dbReference type="ARBA" id="ARBA00023080"/>
    </source>
</evidence>
<feature type="binding site" evidence="10">
    <location>
        <begin position="158"/>
        <end position="161"/>
    </location>
    <ligand>
        <name>substrate</name>
    </ligand>
</feature>
<dbReference type="PANTHER" id="PTHR11067:SF9">
    <property type="entry name" value="INOSINE TRIPHOSPHATE PYROPHOSPHATASE"/>
    <property type="match status" value="1"/>
</dbReference>